<gene>
    <name evidence="2" type="ORF">CCHLO57077_00017635</name>
</gene>
<keyword evidence="1" id="KW-0732">Signal</keyword>
<comment type="caution">
    <text evidence="2">The sequence shown here is derived from an EMBL/GenBank/DDBJ whole genome shotgun (WGS) entry which is preliminary data.</text>
</comment>
<dbReference type="EMBL" id="CABFNP030001210">
    <property type="protein sequence ID" value="CAI6092462.1"/>
    <property type="molecule type" value="Genomic_DNA"/>
</dbReference>
<reference evidence="2" key="1">
    <citation type="submission" date="2023-01" db="EMBL/GenBank/DDBJ databases">
        <authorList>
            <person name="Piombo E."/>
        </authorList>
    </citation>
    <scope>NUCLEOTIDE SEQUENCE</scope>
</reference>
<feature type="signal peptide" evidence="1">
    <location>
        <begin position="1"/>
        <end position="19"/>
    </location>
</feature>
<accession>A0AA35Q5I7</accession>
<dbReference type="Proteomes" id="UP001160390">
    <property type="component" value="Unassembled WGS sequence"/>
</dbReference>
<proteinExistence type="predicted"/>
<protein>
    <submittedName>
        <fullName evidence="2">Uncharacterized protein</fullName>
    </submittedName>
</protein>
<evidence type="ECO:0000313" key="2">
    <source>
        <dbReference type="EMBL" id="CAI6092462.1"/>
    </source>
</evidence>
<feature type="chain" id="PRO_5041424743" evidence="1">
    <location>
        <begin position="20"/>
        <end position="98"/>
    </location>
</feature>
<dbReference type="AlphaFoldDB" id="A0AA35Q5I7"/>
<evidence type="ECO:0000256" key="1">
    <source>
        <dbReference type="SAM" id="SignalP"/>
    </source>
</evidence>
<evidence type="ECO:0000313" key="3">
    <source>
        <dbReference type="Proteomes" id="UP001160390"/>
    </source>
</evidence>
<name>A0AA35Q5I7_9HYPO</name>
<keyword evidence="3" id="KW-1185">Reference proteome</keyword>
<sequence length="98" mass="10923">MHPTKTIISLLAIAGFAQADRLNSREVDVAREQYLVARDEYIQKRSLYLRNAPSHSGYCNKAQNNSKTLYCLSRKTGTVCGVCKPNAKVMENCQCPGL</sequence>
<organism evidence="2 3">
    <name type="scientific">Clonostachys chloroleuca</name>
    <dbReference type="NCBI Taxonomy" id="1926264"/>
    <lineage>
        <taxon>Eukaryota</taxon>
        <taxon>Fungi</taxon>
        <taxon>Dikarya</taxon>
        <taxon>Ascomycota</taxon>
        <taxon>Pezizomycotina</taxon>
        <taxon>Sordariomycetes</taxon>
        <taxon>Hypocreomycetidae</taxon>
        <taxon>Hypocreales</taxon>
        <taxon>Bionectriaceae</taxon>
        <taxon>Clonostachys</taxon>
    </lineage>
</organism>